<reference evidence="3 4" key="1">
    <citation type="journal article" date="2011" name="J. Bacteriol.">
        <title>Genome sequence of the verrucomicrobium Opitutus terrae PB90-1, an abundant inhabitant of rice paddy soil ecosystems.</title>
        <authorList>
            <person name="van Passel M.W."/>
            <person name="Kant R."/>
            <person name="Palva A."/>
            <person name="Copeland A."/>
            <person name="Lucas S."/>
            <person name="Lapidus A."/>
            <person name="Glavina del Rio T."/>
            <person name="Pitluck S."/>
            <person name="Goltsman E."/>
            <person name="Clum A."/>
            <person name="Sun H."/>
            <person name="Schmutz J."/>
            <person name="Larimer F.W."/>
            <person name="Land M.L."/>
            <person name="Hauser L."/>
            <person name="Kyrpides N."/>
            <person name="Mikhailova N."/>
            <person name="Richardson P.P."/>
            <person name="Janssen P.H."/>
            <person name="de Vos W.M."/>
            <person name="Smidt H."/>
        </authorList>
    </citation>
    <scope>NUCLEOTIDE SEQUENCE [LARGE SCALE GENOMIC DNA]</scope>
    <source>
        <strain evidence="4">DSM 11246 / JCM 15787 / PB90-1</strain>
    </source>
</reference>
<proteinExistence type="predicted"/>
<dbReference type="Gene3D" id="3.30.700.10">
    <property type="entry name" value="Glycoprotein, Type 4 Pilin"/>
    <property type="match status" value="1"/>
</dbReference>
<dbReference type="KEGG" id="ote:Oter_1603"/>
<dbReference type="Pfam" id="PF08334">
    <property type="entry name" value="T2SSG"/>
    <property type="match status" value="1"/>
</dbReference>
<dbReference type="Proteomes" id="UP000007013">
    <property type="component" value="Chromosome"/>
</dbReference>
<dbReference type="GO" id="GO:0015628">
    <property type="term" value="P:protein secretion by the type II secretion system"/>
    <property type="evidence" value="ECO:0007669"/>
    <property type="project" value="InterPro"/>
</dbReference>
<dbReference type="InterPro" id="IPR045584">
    <property type="entry name" value="Pilin-like"/>
</dbReference>
<dbReference type="HOGENOM" id="CLU_091705_2_0_0"/>
<sequence length="129" mass="14178">MIALAILGLLVGLAVTNLDTIFGGAQVKTAELFVRQSIKLPLTSYRIHMGDYPSTAEGLQALITPPTNRADQWRGPYLEPATLPLDPWGDAYIYRYPGTHNKTSYDIVSKGPDRTEGTQDDIGNWTGEK</sequence>
<evidence type="ECO:0000313" key="3">
    <source>
        <dbReference type="EMBL" id="ACB74887.1"/>
    </source>
</evidence>
<name>B1ZTV4_OPITP</name>
<evidence type="ECO:0000256" key="1">
    <source>
        <dbReference type="SAM" id="MobiDB-lite"/>
    </source>
</evidence>
<dbReference type="AlphaFoldDB" id="B1ZTV4"/>
<keyword evidence="4" id="KW-1185">Reference proteome</keyword>
<gene>
    <name evidence="3" type="ordered locus">Oter_1603</name>
</gene>
<accession>B1ZTV4</accession>
<feature type="domain" description="Type II secretion system protein GspG C-terminal" evidence="2">
    <location>
        <begin position="23"/>
        <end position="125"/>
    </location>
</feature>
<dbReference type="SUPFAM" id="SSF54523">
    <property type="entry name" value="Pili subunits"/>
    <property type="match status" value="1"/>
</dbReference>
<organism evidence="3 4">
    <name type="scientific">Opitutus terrae (strain DSM 11246 / JCM 15787 / PB90-1)</name>
    <dbReference type="NCBI Taxonomy" id="452637"/>
    <lineage>
        <taxon>Bacteria</taxon>
        <taxon>Pseudomonadati</taxon>
        <taxon>Verrucomicrobiota</taxon>
        <taxon>Opitutia</taxon>
        <taxon>Opitutales</taxon>
        <taxon>Opitutaceae</taxon>
        <taxon>Opitutus</taxon>
    </lineage>
</organism>
<evidence type="ECO:0000259" key="2">
    <source>
        <dbReference type="Pfam" id="PF08334"/>
    </source>
</evidence>
<feature type="region of interest" description="Disordered" evidence="1">
    <location>
        <begin position="110"/>
        <end position="129"/>
    </location>
</feature>
<protein>
    <submittedName>
        <fullName evidence="3">General secretion pathway protein G</fullName>
    </submittedName>
</protein>
<dbReference type="EMBL" id="CP001032">
    <property type="protein sequence ID" value="ACB74887.1"/>
    <property type="molecule type" value="Genomic_DNA"/>
</dbReference>
<dbReference type="InterPro" id="IPR010054">
    <property type="entry name" value="Type2_sec_GspG"/>
</dbReference>
<dbReference type="STRING" id="452637.Oter_1603"/>
<dbReference type="InterPro" id="IPR013545">
    <property type="entry name" value="T2SS_protein-GspG_C"/>
</dbReference>
<dbReference type="eggNOG" id="COG2165">
    <property type="taxonomic scope" value="Bacteria"/>
</dbReference>
<evidence type="ECO:0000313" key="4">
    <source>
        <dbReference type="Proteomes" id="UP000007013"/>
    </source>
</evidence>
<dbReference type="GO" id="GO:0015627">
    <property type="term" value="C:type II protein secretion system complex"/>
    <property type="evidence" value="ECO:0007669"/>
    <property type="project" value="InterPro"/>
</dbReference>
<dbReference type="NCBIfam" id="TIGR01710">
    <property type="entry name" value="typeII_sec_gspG"/>
    <property type="match status" value="1"/>
</dbReference>